<protein>
    <submittedName>
        <fullName evidence="9">Transcription initiation factor TFIID subunit 7</fullName>
    </submittedName>
</protein>
<keyword evidence="9" id="KW-0648">Protein biosynthesis</keyword>
<dbReference type="InterPro" id="IPR037817">
    <property type="entry name" value="TAF7"/>
</dbReference>
<evidence type="ECO:0000256" key="5">
    <source>
        <dbReference type="ARBA" id="ARBA00023242"/>
    </source>
</evidence>
<dbReference type="PANTHER" id="PTHR12228:SF0">
    <property type="entry name" value="TATA-BOX BINDING PROTEIN ASSOCIATED FACTOR 7"/>
    <property type="match status" value="1"/>
</dbReference>
<feature type="compositionally biased region" description="Acidic residues" evidence="7">
    <location>
        <begin position="492"/>
        <end position="513"/>
    </location>
</feature>
<dbReference type="OrthoDB" id="153872at2759"/>
<dbReference type="GO" id="GO:0005669">
    <property type="term" value="C:transcription factor TFIID complex"/>
    <property type="evidence" value="ECO:0007669"/>
    <property type="project" value="InterPro"/>
</dbReference>
<feature type="compositionally biased region" description="Pro residues" evidence="7">
    <location>
        <begin position="1"/>
        <end position="12"/>
    </location>
</feature>
<feature type="compositionally biased region" description="Low complexity" evidence="7">
    <location>
        <begin position="21"/>
        <end position="36"/>
    </location>
</feature>
<feature type="compositionally biased region" description="Basic and acidic residues" evidence="7">
    <location>
        <begin position="366"/>
        <end position="375"/>
    </location>
</feature>
<gene>
    <name evidence="9" type="ORF">BK809_0007425</name>
</gene>
<keyword evidence="3" id="KW-0805">Transcription regulation</keyword>
<dbReference type="AlphaFoldDB" id="A0A1S8BIQ4"/>
<feature type="coiled-coil region" evidence="6">
    <location>
        <begin position="329"/>
        <end position="356"/>
    </location>
</feature>
<feature type="compositionally biased region" description="Low complexity" evidence="7">
    <location>
        <begin position="115"/>
        <end position="131"/>
    </location>
</feature>
<evidence type="ECO:0000256" key="3">
    <source>
        <dbReference type="ARBA" id="ARBA00023015"/>
    </source>
</evidence>
<sequence length="580" mass="62412">MSSSNPPKPSKPPVMKLKFGAPRPEASTPSPATPSSGLKLSFKPKSNANTPVTETAPKLPGPTGQPAASPEQQKKRKNTKKEKAVAGPSSAAAAGPATASKPAKKRAREDDAGGATASTKKSKPTLSLKTSGAHAPPAHGRTHSLSIKLKSAAPKTPTLQRIKVKHVGQIPKREYGVGYDSEADDAELDPVTESQFVLRMAPGPDCDYLQKAIAEKRVGLSPKEGGADIAFRFFDREGRRACITIQGHHYAANMVDLPCIIEGMKSWEKKSGWYKTADICQMLLVHTKVDTPEQAKNVPLPKEVDEKSWQYPHGLTPPMHYVRKRRFRKRVSTRTIEAVEEEVERLLEADDKASKAGGSASYDLIDPNRQERDEAGSMVGDEDAMMGDLMDAEGYLDAEGEEEVDAEEMERMLAMSMDEDQPITSIEGPTPGSASFDAHAVAQHALNSAGGESATITIPSSSSAGAGAATIVGSPVAETPVATPGASASAEPETEQDEEDDDEDDDDDDDIDEAAAQAQEMKAQLREEVADLQREVESARQQMERQNNPLLKQRLAAKFRSLQSDLELKKASLGDDDDEE</sequence>
<dbReference type="GO" id="GO:0016251">
    <property type="term" value="F:RNA polymerase II general transcription initiation factor activity"/>
    <property type="evidence" value="ECO:0007669"/>
    <property type="project" value="TreeGrafter"/>
</dbReference>
<feature type="compositionally biased region" description="Polar residues" evidence="7">
    <location>
        <begin position="44"/>
        <end position="53"/>
    </location>
</feature>
<name>A0A1S8BIQ4_9PEZI</name>
<dbReference type="PANTHER" id="PTHR12228">
    <property type="entry name" value="TRANSCRIPTION INITIATION FACTOR TFIID 55 KD SUBUNIT-RELATED"/>
    <property type="match status" value="1"/>
</dbReference>
<evidence type="ECO:0000256" key="7">
    <source>
        <dbReference type="SAM" id="MobiDB-lite"/>
    </source>
</evidence>
<evidence type="ECO:0000259" key="8">
    <source>
        <dbReference type="SMART" id="SM01370"/>
    </source>
</evidence>
<dbReference type="EMBL" id="MSZU01000076">
    <property type="protein sequence ID" value="OMP87339.1"/>
    <property type="molecule type" value="Genomic_DNA"/>
</dbReference>
<evidence type="ECO:0000313" key="9">
    <source>
        <dbReference type="EMBL" id="OMP87339.1"/>
    </source>
</evidence>
<feature type="domain" description="TAFII55 protein conserved region" evidence="8">
    <location>
        <begin position="192"/>
        <end position="355"/>
    </location>
</feature>
<feature type="compositionally biased region" description="Polar residues" evidence="7">
    <location>
        <begin position="539"/>
        <end position="550"/>
    </location>
</feature>
<dbReference type="Proteomes" id="UP000190776">
    <property type="component" value="Unassembled WGS sequence"/>
</dbReference>
<dbReference type="SMART" id="SM01370">
    <property type="entry name" value="TAFII55_N"/>
    <property type="match status" value="1"/>
</dbReference>
<feature type="region of interest" description="Disordered" evidence="7">
    <location>
        <begin position="478"/>
        <end position="552"/>
    </location>
</feature>
<comment type="caution">
    <text evidence="9">The sequence shown here is derived from an EMBL/GenBank/DDBJ whole genome shotgun (WGS) entry which is preliminary data.</text>
</comment>
<feature type="region of interest" description="Disordered" evidence="7">
    <location>
        <begin position="1"/>
        <end position="143"/>
    </location>
</feature>
<keyword evidence="4" id="KW-0804">Transcription</keyword>
<dbReference type="GO" id="GO:0003743">
    <property type="term" value="F:translation initiation factor activity"/>
    <property type="evidence" value="ECO:0007669"/>
    <property type="project" value="UniProtKB-KW"/>
</dbReference>
<keyword evidence="5" id="KW-0539">Nucleus</keyword>
<accession>A0A1S8BIQ4</accession>
<dbReference type="Pfam" id="PF04658">
    <property type="entry name" value="TAFII55_N"/>
    <property type="match status" value="1"/>
</dbReference>
<keyword evidence="9" id="KW-0396">Initiation factor</keyword>
<dbReference type="GO" id="GO:0051123">
    <property type="term" value="P:RNA polymerase II preinitiation complex assembly"/>
    <property type="evidence" value="ECO:0007669"/>
    <property type="project" value="TreeGrafter"/>
</dbReference>
<feature type="compositionally biased region" description="Low complexity" evidence="7">
    <location>
        <begin position="85"/>
        <end position="101"/>
    </location>
</feature>
<dbReference type="CDD" id="cd08047">
    <property type="entry name" value="TAF7"/>
    <property type="match status" value="1"/>
</dbReference>
<evidence type="ECO:0000256" key="2">
    <source>
        <dbReference type="ARBA" id="ARBA00009368"/>
    </source>
</evidence>
<evidence type="ECO:0000256" key="1">
    <source>
        <dbReference type="ARBA" id="ARBA00004123"/>
    </source>
</evidence>
<proteinExistence type="inferred from homology"/>
<organism evidence="9 10">
    <name type="scientific">Diplodia seriata</name>
    <dbReference type="NCBI Taxonomy" id="420778"/>
    <lineage>
        <taxon>Eukaryota</taxon>
        <taxon>Fungi</taxon>
        <taxon>Dikarya</taxon>
        <taxon>Ascomycota</taxon>
        <taxon>Pezizomycotina</taxon>
        <taxon>Dothideomycetes</taxon>
        <taxon>Dothideomycetes incertae sedis</taxon>
        <taxon>Botryosphaeriales</taxon>
        <taxon>Botryosphaeriaceae</taxon>
        <taxon>Diplodia</taxon>
    </lineage>
</organism>
<comment type="similarity">
    <text evidence="2">Belongs to the TAF7 family.</text>
</comment>
<comment type="subcellular location">
    <subcellularLocation>
        <location evidence="1">Nucleus</location>
    </subcellularLocation>
</comment>
<feature type="compositionally biased region" description="Basic and acidic residues" evidence="7">
    <location>
        <begin position="523"/>
        <end position="538"/>
    </location>
</feature>
<evidence type="ECO:0000256" key="4">
    <source>
        <dbReference type="ARBA" id="ARBA00023163"/>
    </source>
</evidence>
<evidence type="ECO:0000256" key="6">
    <source>
        <dbReference type="SAM" id="Coils"/>
    </source>
</evidence>
<reference evidence="9 10" key="1">
    <citation type="submission" date="2017-01" db="EMBL/GenBank/DDBJ databases">
        <title>Draft genome sequence of Diplodia seriata F98.1, a fungal species involved in grapevine trunk diseases.</title>
        <authorList>
            <person name="Robert-Siegwald G."/>
            <person name="Vallet J."/>
            <person name="Abou-Mansour E."/>
            <person name="Xu J."/>
            <person name="Rey P."/>
            <person name="Bertsch C."/>
            <person name="Rego C."/>
            <person name="Larignon P."/>
            <person name="Fontaine F."/>
            <person name="Lebrun M.-H."/>
        </authorList>
    </citation>
    <scope>NUCLEOTIDE SEQUENCE [LARGE SCALE GENOMIC DNA]</scope>
    <source>
        <strain evidence="9 10">F98.1</strain>
    </source>
</reference>
<evidence type="ECO:0000313" key="10">
    <source>
        <dbReference type="Proteomes" id="UP000190776"/>
    </source>
</evidence>
<keyword evidence="6" id="KW-0175">Coiled coil</keyword>
<dbReference type="InterPro" id="IPR006751">
    <property type="entry name" value="TAFII55_prot_cons_reg"/>
</dbReference>
<dbReference type="STRING" id="420778.A0A1S8BIQ4"/>
<feature type="region of interest" description="Disordered" evidence="7">
    <location>
        <begin position="356"/>
        <end position="378"/>
    </location>
</feature>